<keyword evidence="2" id="KW-1185">Reference proteome</keyword>
<name>A0ABN8P9G4_9CNID</name>
<accession>A0ABN8P9G4</accession>
<protein>
    <submittedName>
        <fullName evidence="1">Uncharacterized protein</fullName>
    </submittedName>
</protein>
<evidence type="ECO:0000313" key="1">
    <source>
        <dbReference type="EMBL" id="CAH3135555.1"/>
    </source>
</evidence>
<dbReference type="PANTHER" id="PTHR46579">
    <property type="entry name" value="F5/8 TYPE C DOMAIN-CONTAINING PROTEIN-RELATED"/>
    <property type="match status" value="1"/>
</dbReference>
<reference evidence="1 2" key="1">
    <citation type="submission" date="2022-05" db="EMBL/GenBank/DDBJ databases">
        <authorList>
            <consortium name="Genoscope - CEA"/>
            <person name="William W."/>
        </authorList>
    </citation>
    <scope>NUCLEOTIDE SEQUENCE [LARGE SCALE GENOMIC DNA]</scope>
</reference>
<evidence type="ECO:0000313" key="2">
    <source>
        <dbReference type="Proteomes" id="UP001159405"/>
    </source>
</evidence>
<feature type="non-terminal residue" evidence="1">
    <location>
        <position position="274"/>
    </location>
</feature>
<proteinExistence type="predicted"/>
<gene>
    <name evidence="1" type="ORF">PLOB_00037961</name>
</gene>
<dbReference type="Proteomes" id="UP001159405">
    <property type="component" value="Unassembled WGS sequence"/>
</dbReference>
<comment type="caution">
    <text evidence="1">The sequence shown here is derived from an EMBL/GenBank/DDBJ whole genome shotgun (WGS) entry which is preliminary data.</text>
</comment>
<dbReference type="PANTHER" id="PTHR46579:SF2">
    <property type="entry name" value="C2H2-TYPE DOMAIN-CONTAINING PROTEIN"/>
    <property type="match status" value="1"/>
</dbReference>
<dbReference type="EMBL" id="CALNXK010000056">
    <property type="protein sequence ID" value="CAH3135555.1"/>
    <property type="molecule type" value="Genomic_DNA"/>
</dbReference>
<organism evidence="1 2">
    <name type="scientific">Porites lobata</name>
    <dbReference type="NCBI Taxonomy" id="104759"/>
    <lineage>
        <taxon>Eukaryota</taxon>
        <taxon>Metazoa</taxon>
        <taxon>Cnidaria</taxon>
        <taxon>Anthozoa</taxon>
        <taxon>Hexacorallia</taxon>
        <taxon>Scleractinia</taxon>
        <taxon>Fungiina</taxon>
        <taxon>Poritidae</taxon>
        <taxon>Porites</taxon>
    </lineage>
</organism>
<sequence length="274" mass="31485">MHLHGHLKECLLDYGPFHSFWCFSFERFNGVLGSFHTNNRSVEIQLMRKFLSQTKVKDFKYPELFQDTFMEFFERTHTSGSVKDTQEPIKQYLSLQQHRDLSVKDLQSCDWTANENIVVMSAMKDEALDSEDVHALGPVYKELLGLSDTNSLEMPRSIAEFKSVKVGSLLYGSQQSQTIRNSFVLANWAGSEGTLASNSGSDDVRPGQVLSFFRHCVKVKAVQPHLPDKRYTFFIARVNWYSLHPQRYSYGVPVEIWCNSFDVFGPACFIPVQR</sequence>